<dbReference type="Pfam" id="PF20256">
    <property type="entry name" value="MoCoBD_2"/>
    <property type="match status" value="2"/>
</dbReference>
<keyword evidence="1" id="KW-0500">Molybdenum</keyword>
<dbReference type="EMBL" id="RBDX01000027">
    <property type="protein sequence ID" value="RKN05374.1"/>
    <property type="molecule type" value="Genomic_DNA"/>
</dbReference>
<dbReference type="PANTHER" id="PTHR11908:SF132">
    <property type="entry name" value="ALDEHYDE OXIDASE 1-RELATED"/>
    <property type="match status" value="1"/>
</dbReference>
<dbReference type="InterPro" id="IPR008274">
    <property type="entry name" value="AldOxase/xan_DH_MoCoBD1"/>
</dbReference>
<dbReference type="InterPro" id="IPR016208">
    <property type="entry name" value="Ald_Oxase/xanthine_DH-like"/>
</dbReference>
<dbReference type="SUPFAM" id="SSF56003">
    <property type="entry name" value="Molybdenum cofactor-binding domain"/>
    <property type="match status" value="1"/>
</dbReference>
<dbReference type="AlphaFoldDB" id="A0A3A9W7T8"/>
<dbReference type="SMART" id="SM01008">
    <property type="entry name" value="Ald_Xan_dh_C"/>
    <property type="match status" value="1"/>
</dbReference>
<keyword evidence="2" id="KW-0560">Oxidoreductase</keyword>
<dbReference type="PANTHER" id="PTHR11908">
    <property type="entry name" value="XANTHINE DEHYDROGENASE"/>
    <property type="match status" value="1"/>
</dbReference>
<dbReference type="Proteomes" id="UP000275024">
    <property type="component" value="Unassembled WGS sequence"/>
</dbReference>
<name>A0A3A9W7T8_9ACTN</name>
<sequence>MRAGSGTAVGAGVARLEGVAKVTGAALYSHEYQVAGAVHAWAVTSDIPRGRVTRIDAADALAQPGVITVLTSDNAPRLAEREGDLALLQSPRVAFHGQLVAAVVAETSEAAREAAALVRVSYEKEEHDAVLREDAPGIYEPESVNGGFPGRREKGDVAAGLAEAPVRLDVTYTTPPEHAAPMEPHAAVASWDGDTLTLHDSNQGPFRTAQRVAGLFEVPVENIRVISEHIGGGFGSKALVRPPTVLAALAARAVGRPVKVAMTRQQMFTLVTYRTPTVQRVRIGAERDGRLRALWHDALQQSSRLTEYCEQTTTPTRAMYATPALRTTHRLARLDVPTPGWVRAPGEAPGMYGLESAMDELAYALDLDPIELRVRNEPEVEPDSGRAFSSRSLVACLRDGARRFGWDGTRDRTPGVRREGPWLVGTGVAAARYPVHIMPSTASARAEPDGRFTVRIAAVDIGTGARTALTQLAAEALGAPLDRVTLELGRSAYGFAEFAGGSAGINSWGWAVDKACRALIAELGGRGGAVGPEGVEVAADTTDDVAALPDLARHAFGAQFAEVRVDAVTGQVRVERLLGVFAAGRVVNARTARSQLVGAMIMGLSMALHEVLEPDPRFGDFANHDLATYHIAAHADIRGIEAHWLPEEDERVNPLGTKGIGELGIVGAAAAIGNAVHHATGVRVRELPILMERVRAGLAARGGR</sequence>
<protein>
    <submittedName>
        <fullName evidence="4">Xanthine dehydrogenase family protein molybdopterin-binding subunit</fullName>
    </submittedName>
</protein>
<dbReference type="InterPro" id="IPR036856">
    <property type="entry name" value="Ald_Oxase/Xan_DH_a/b_sf"/>
</dbReference>
<gene>
    <name evidence="5" type="ORF">D7318_24875</name>
    <name evidence="4" type="ORF">D7319_25510</name>
</gene>
<evidence type="ECO:0000313" key="5">
    <source>
        <dbReference type="EMBL" id="RKN16882.1"/>
    </source>
</evidence>
<evidence type="ECO:0000259" key="3">
    <source>
        <dbReference type="SMART" id="SM01008"/>
    </source>
</evidence>
<proteinExistence type="predicted"/>
<accession>A0A3A9W7T8</accession>
<evidence type="ECO:0000313" key="7">
    <source>
        <dbReference type="Proteomes" id="UP000275024"/>
    </source>
</evidence>
<dbReference type="GO" id="GO:0016491">
    <property type="term" value="F:oxidoreductase activity"/>
    <property type="evidence" value="ECO:0007669"/>
    <property type="project" value="UniProtKB-KW"/>
</dbReference>
<reference evidence="6 7" key="1">
    <citation type="submission" date="2018-09" db="EMBL/GenBank/DDBJ databases">
        <title>Streptomyces sp. nov. DS1-2, an endophytic actinomycete isolated from roots of Dendrobium scabrilingue.</title>
        <authorList>
            <person name="Kuncharoen N."/>
            <person name="Kudo T."/>
            <person name="Ohkuma M."/>
            <person name="Yuki M."/>
            <person name="Tanasupawat S."/>
        </authorList>
    </citation>
    <scope>NUCLEOTIDE SEQUENCE [LARGE SCALE GENOMIC DNA]</scope>
    <source>
        <strain evidence="4 7">AZ1-7</strain>
        <strain evidence="5 6">DS1-2</strain>
    </source>
</reference>
<evidence type="ECO:0000313" key="6">
    <source>
        <dbReference type="Proteomes" id="UP000268652"/>
    </source>
</evidence>
<evidence type="ECO:0000256" key="1">
    <source>
        <dbReference type="ARBA" id="ARBA00022505"/>
    </source>
</evidence>
<evidence type="ECO:0000313" key="4">
    <source>
        <dbReference type="EMBL" id="RKN05374.1"/>
    </source>
</evidence>
<keyword evidence="6" id="KW-1185">Reference proteome</keyword>
<dbReference type="InterPro" id="IPR037165">
    <property type="entry name" value="AldOxase/xan_DH_Mopterin-bd_sf"/>
</dbReference>
<evidence type="ECO:0000256" key="2">
    <source>
        <dbReference type="ARBA" id="ARBA00023002"/>
    </source>
</evidence>
<organism evidence="4 7">
    <name type="scientific">Streptomyces radicis</name>
    <dbReference type="NCBI Taxonomy" id="1750517"/>
    <lineage>
        <taxon>Bacteria</taxon>
        <taxon>Bacillati</taxon>
        <taxon>Actinomycetota</taxon>
        <taxon>Actinomycetes</taxon>
        <taxon>Kitasatosporales</taxon>
        <taxon>Streptomycetaceae</taxon>
        <taxon>Streptomyces</taxon>
    </lineage>
</organism>
<dbReference type="SUPFAM" id="SSF54665">
    <property type="entry name" value="CO dehydrogenase molybdoprotein N-domain-like"/>
    <property type="match status" value="1"/>
</dbReference>
<dbReference type="Gene3D" id="3.90.1170.50">
    <property type="entry name" value="Aldehyde oxidase/xanthine dehydrogenase, a/b hammerhead"/>
    <property type="match status" value="1"/>
</dbReference>
<dbReference type="InterPro" id="IPR046867">
    <property type="entry name" value="AldOxase/xan_DH_MoCoBD2"/>
</dbReference>
<dbReference type="Pfam" id="PF02738">
    <property type="entry name" value="MoCoBD_1"/>
    <property type="match status" value="1"/>
</dbReference>
<feature type="domain" description="Aldehyde oxidase/xanthine dehydrogenase a/b hammerhead" evidence="3">
    <location>
        <begin position="23"/>
        <end position="126"/>
    </location>
</feature>
<dbReference type="EMBL" id="RBDY01000025">
    <property type="protein sequence ID" value="RKN16882.1"/>
    <property type="molecule type" value="Genomic_DNA"/>
</dbReference>
<dbReference type="InterPro" id="IPR000674">
    <property type="entry name" value="Ald_Oxase/Xan_DH_a/b"/>
</dbReference>
<dbReference type="GO" id="GO:0005506">
    <property type="term" value="F:iron ion binding"/>
    <property type="evidence" value="ECO:0007669"/>
    <property type="project" value="InterPro"/>
</dbReference>
<dbReference type="RefSeq" id="WP_120699434.1">
    <property type="nucleotide sequence ID" value="NZ_RBDX01000027.1"/>
</dbReference>
<dbReference type="Pfam" id="PF01315">
    <property type="entry name" value="Ald_Xan_dh_C"/>
    <property type="match status" value="1"/>
</dbReference>
<dbReference type="Gene3D" id="3.30.365.10">
    <property type="entry name" value="Aldehyde oxidase/xanthine dehydrogenase, molybdopterin binding domain"/>
    <property type="match status" value="4"/>
</dbReference>
<comment type="caution">
    <text evidence="4">The sequence shown here is derived from an EMBL/GenBank/DDBJ whole genome shotgun (WGS) entry which is preliminary data.</text>
</comment>
<dbReference type="OrthoDB" id="8428274at2"/>
<dbReference type="Proteomes" id="UP000268652">
    <property type="component" value="Unassembled WGS sequence"/>
</dbReference>